<evidence type="ECO:0000313" key="3">
    <source>
        <dbReference type="Proteomes" id="UP000294194"/>
    </source>
</evidence>
<dbReference type="AlphaFoldDB" id="A0A4Q9GRY4"/>
<comment type="caution">
    <text evidence="2">The sequence shown here is derived from an EMBL/GenBank/DDBJ whole genome shotgun (WGS) entry which is preliminary data.</text>
</comment>
<dbReference type="EMBL" id="SISG01000001">
    <property type="protein sequence ID" value="TBN57325.1"/>
    <property type="molecule type" value="Genomic_DNA"/>
</dbReference>
<dbReference type="RefSeq" id="WP_130981436.1">
    <property type="nucleotide sequence ID" value="NZ_SISG01000001.1"/>
</dbReference>
<evidence type="ECO:0000313" key="2">
    <source>
        <dbReference type="EMBL" id="TBN57325.1"/>
    </source>
</evidence>
<keyword evidence="3" id="KW-1185">Reference proteome</keyword>
<gene>
    <name evidence="2" type="ORF">EYE40_07895</name>
</gene>
<accession>A0A4Q9GRY4</accession>
<proteinExistence type="predicted"/>
<organism evidence="2 3">
    <name type="scientific">Glaciihabitans arcticus</name>
    <dbReference type="NCBI Taxonomy" id="2668039"/>
    <lineage>
        <taxon>Bacteria</taxon>
        <taxon>Bacillati</taxon>
        <taxon>Actinomycetota</taxon>
        <taxon>Actinomycetes</taxon>
        <taxon>Micrococcales</taxon>
        <taxon>Microbacteriaceae</taxon>
        <taxon>Glaciihabitans</taxon>
    </lineage>
</organism>
<evidence type="ECO:0000256" key="1">
    <source>
        <dbReference type="SAM" id="MobiDB-lite"/>
    </source>
</evidence>
<feature type="compositionally biased region" description="Acidic residues" evidence="1">
    <location>
        <begin position="1"/>
        <end position="11"/>
    </location>
</feature>
<name>A0A4Q9GRY4_9MICO</name>
<sequence>MTYSEDPDTDDAGTPSIDALPTPISSIAHVSLVPTHAPLIPEYADTALSPEGQPAHLYRRS</sequence>
<reference evidence="3" key="1">
    <citation type="submission" date="2019-02" db="EMBL/GenBank/DDBJ databases">
        <title>Glaciihabitans arcticus sp. nov., a psychrotolerant bacterium isolated from polar soil.</title>
        <authorList>
            <person name="Dahal R.H."/>
        </authorList>
    </citation>
    <scope>NUCLEOTIDE SEQUENCE [LARGE SCALE GENOMIC DNA]</scope>
    <source>
        <strain evidence="3">RP-3-7</strain>
    </source>
</reference>
<protein>
    <submittedName>
        <fullName evidence="2">Uncharacterized protein</fullName>
    </submittedName>
</protein>
<dbReference type="Proteomes" id="UP000294194">
    <property type="component" value="Unassembled WGS sequence"/>
</dbReference>
<feature type="region of interest" description="Disordered" evidence="1">
    <location>
        <begin position="1"/>
        <end position="20"/>
    </location>
</feature>